<dbReference type="GO" id="GO:0005886">
    <property type="term" value="C:plasma membrane"/>
    <property type="evidence" value="ECO:0007669"/>
    <property type="project" value="UniProtKB-SubCell"/>
</dbReference>
<feature type="transmembrane region" description="Helical" evidence="6">
    <location>
        <begin position="425"/>
        <end position="449"/>
    </location>
</feature>
<keyword evidence="3 6" id="KW-0812">Transmembrane</keyword>
<keyword evidence="9" id="KW-1185">Reference proteome</keyword>
<reference evidence="9" key="1">
    <citation type="submission" date="2016-11" db="EMBL/GenBank/DDBJ databases">
        <title>Actinomyces gypaetusis sp. nov. isolated from Gypaetus barbatus in Qinghai Tibet Plateau China.</title>
        <authorList>
            <person name="Meng X."/>
        </authorList>
    </citation>
    <scope>NUCLEOTIDE SEQUENCE [LARGE SCALE GENOMIC DNA]</scope>
    <source>
        <strain evidence="9">DSM 15383</strain>
    </source>
</reference>
<evidence type="ECO:0000256" key="5">
    <source>
        <dbReference type="ARBA" id="ARBA00023136"/>
    </source>
</evidence>
<comment type="caution">
    <text evidence="8">The sequence shown here is derived from an EMBL/GenBank/DDBJ whole genome shotgun (WGS) entry which is preliminary data.</text>
</comment>
<dbReference type="EMBL" id="MPDM01000001">
    <property type="protein sequence ID" value="OKL50422.1"/>
    <property type="molecule type" value="Genomic_DNA"/>
</dbReference>
<dbReference type="OrthoDB" id="5118998at2"/>
<feature type="transmembrane region" description="Helical" evidence="6">
    <location>
        <begin position="120"/>
        <end position="146"/>
    </location>
</feature>
<feature type="transmembrane region" description="Helical" evidence="6">
    <location>
        <begin position="293"/>
        <end position="314"/>
    </location>
</feature>
<sequence>MNTISLAGMLTRARLSSRTGSTVLDALSVIAFAVASWLTMTTAGGVWMFHARQNTVTKIYWDSFGMDFGGEVYFGLALVAVGLLTIPLLTLGAGAARLGAGARERRLASLRLIGMSTGQVVVLSILESIIQALIGFGVGLVIYLATLPAWGALSFTTLPIQASEMLLPWWGILAAYLLVTLIAMTSTIIGLRRVSISPLGVAKRIIPLQVRIWRILVLVAAIALILYQTAHFKPGQEMLASIVSLGVAILIFVGAVTIVGPLFLQITMRPLVATSSPARLIAIRRVVSNARGAWRNISAIVLMGLVATIASSLMKVSFNPNADQTVNGLSFYQLLGGDISKGVMVAFAFSLIIGATGTLIQQVSDVYDRAEEARSLIYVGTPVRTLIRARFIQVLLPLMVSTLFVVILGFLPATAQPALVNWQNMYVLLAMVMAGIALTFAALLVTVPIQRNIVSARVRRND</sequence>
<name>A0A1Q5PSK6_9ACTO</name>
<comment type="subcellular location">
    <subcellularLocation>
        <location evidence="1">Cell membrane</location>
        <topology evidence="1">Multi-pass membrane protein</topology>
    </subcellularLocation>
</comment>
<feature type="transmembrane region" description="Helical" evidence="6">
    <location>
        <begin position="339"/>
        <end position="360"/>
    </location>
</feature>
<evidence type="ECO:0000256" key="4">
    <source>
        <dbReference type="ARBA" id="ARBA00022989"/>
    </source>
</evidence>
<feature type="transmembrane region" description="Helical" evidence="6">
    <location>
        <begin position="242"/>
        <end position="264"/>
    </location>
</feature>
<proteinExistence type="predicted"/>
<protein>
    <recommendedName>
        <fullName evidence="7">ABC3 transporter permease C-terminal domain-containing protein</fullName>
    </recommendedName>
</protein>
<accession>A0A1Q5PSK6</accession>
<dbReference type="Proteomes" id="UP000186465">
    <property type="component" value="Unassembled WGS sequence"/>
</dbReference>
<evidence type="ECO:0000256" key="2">
    <source>
        <dbReference type="ARBA" id="ARBA00022475"/>
    </source>
</evidence>
<evidence type="ECO:0000256" key="1">
    <source>
        <dbReference type="ARBA" id="ARBA00004651"/>
    </source>
</evidence>
<feature type="transmembrane region" description="Helical" evidence="6">
    <location>
        <begin position="212"/>
        <end position="230"/>
    </location>
</feature>
<feature type="transmembrane region" description="Helical" evidence="6">
    <location>
        <begin position="21"/>
        <end position="40"/>
    </location>
</feature>
<evidence type="ECO:0000313" key="8">
    <source>
        <dbReference type="EMBL" id="OKL50422.1"/>
    </source>
</evidence>
<dbReference type="Pfam" id="PF02687">
    <property type="entry name" value="FtsX"/>
    <property type="match status" value="1"/>
</dbReference>
<evidence type="ECO:0000313" key="9">
    <source>
        <dbReference type="Proteomes" id="UP000186465"/>
    </source>
</evidence>
<evidence type="ECO:0000259" key="7">
    <source>
        <dbReference type="Pfam" id="PF02687"/>
    </source>
</evidence>
<feature type="transmembrane region" description="Helical" evidence="6">
    <location>
        <begin position="166"/>
        <end position="191"/>
    </location>
</feature>
<feature type="domain" description="ABC3 transporter permease C-terminal" evidence="7">
    <location>
        <begin position="99"/>
        <end position="195"/>
    </location>
</feature>
<keyword evidence="2" id="KW-1003">Cell membrane</keyword>
<dbReference type="STRING" id="156892.BM477_00120"/>
<evidence type="ECO:0000256" key="6">
    <source>
        <dbReference type="SAM" id="Phobius"/>
    </source>
</evidence>
<gene>
    <name evidence="8" type="ORF">BM477_00120</name>
</gene>
<dbReference type="AlphaFoldDB" id="A0A1Q5PSK6"/>
<evidence type="ECO:0000256" key="3">
    <source>
        <dbReference type="ARBA" id="ARBA00022692"/>
    </source>
</evidence>
<feature type="transmembrane region" description="Helical" evidence="6">
    <location>
        <begin position="72"/>
        <end position="99"/>
    </location>
</feature>
<dbReference type="InterPro" id="IPR003838">
    <property type="entry name" value="ABC3_permease_C"/>
</dbReference>
<organism evidence="8 9">
    <name type="scientific">Boudabousia marimammalium</name>
    <dbReference type="NCBI Taxonomy" id="156892"/>
    <lineage>
        <taxon>Bacteria</taxon>
        <taxon>Bacillati</taxon>
        <taxon>Actinomycetota</taxon>
        <taxon>Actinomycetes</taxon>
        <taxon>Actinomycetales</taxon>
        <taxon>Actinomycetaceae</taxon>
        <taxon>Boudabousia</taxon>
    </lineage>
</organism>
<feature type="transmembrane region" description="Helical" evidence="6">
    <location>
        <begin position="394"/>
        <end position="413"/>
    </location>
</feature>
<keyword evidence="4 6" id="KW-1133">Transmembrane helix</keyword>
<keyword evidence="5 6" id="KW-0472">Membrane</keyword>
<dbReference type="RefSeq" id="WP_075360663.1">
    <property type="nucleotide sequence ID" value="NZ_MPDM01000001.1"/>
</dbReference>